<evidence type="ECO:0000313" key="1">
    <source>
        <dbReference type="EMBL" id="MFC0225644.1"/>
    </source>
</evidence>
<dbReference type="RefSeq" id="WP_380673129.1">
    <property type="nucleotide sequence ID" value="NZ_CP173186.1"/>
</dbReference>
<gene>
    <name evidence="1" type="ORF">ACFFJ3_03845</name>
</gene>
<dbReference type="EMBL" id="JBHLXG010000003">
    <property type="protein sequence ID" value="MFC0225644.1"/>
    <property type="molecule type" value="Genomic_DNA"/>
</dbReference>
<reference evidence="1 2" key="1">
    <citation type="submission" date="2024-09" db="EMBL/GenBank/DDBJ databases">
        <authorList>
            <person name="Sun Q."/>
            <person name="Mori K."/>
        </authorList>
    </citation>
    <scope>NUCLEOTIDE SEQUENCE [LARGE SCALE GENOMIC DNA]</scope>
    <source>
        <strain evidence="1 2">CCM 8626</strain>
    </source>
</reference>
<sequence length="80" mass="8745">MKPTSLKSGMRVLIKPANGGSVTNHGVFIRRVPRQPGRPAHSIIRVDEFAGLDGPQDLGDTPYSDYDVSRRVSLLEGKTK</sequence>
<proteinExistence type="predicted"/>
<evidence type="ECO:0000313" key="2">
    <source>
        <dbReference type="Proteomes" id="UP001589792"/>
    </source>
</evidence>
<protein>
    <submittedName>
        <fullName evidence="1">Uncharacterized protein</fullName>
    </submittedName>
</protein>
<organism evidence="1 2">
    <name type="scientific">Serratia aquatilis</name>
    <dbReference type="NCBI Taxonomy" id="1737515"/>
    <lineage>
        <taxon>Bacteria</taxon>
        <taxon>Pseudomonadati</taxon>
        <taxon>Pseudomonadota</taxon>
        <taxon>Gammaproteobacteria</taxon>
        <taxon>Enterobacterales</taxon>
        <taxon>Yersiniaceae</taxon>
        <taxon>Serratia</taxon>
    </lineage>
</organism>
<accession>A0ABV6EA50</accession>
<comment type="caution">
    <text evidence="1">The sequence shown here is derived from an EMBL/GenBank/DDBJ whole genome shotgun (WGS) entry which is preliminary data.</text>
</comment>
<keyword evidence="2" id="KW-1185">Reference proteome</keyword>
<dbReference type="Proteomes" id="UP001589792">
    <property type="component" value="Unassembled WGS sequence"/>
</dbReference>
<name>A0ABV6EA50_9GAMM</name>